<dbReference type="EMBL" id="JBBMFC010000011">
    <property type="protein sequence ID" value="MEQ2578697.1"/>
    <property type="molecule type" value="Genomic_DNA"/>
</dbReference>
<evidence type="ECO:0000256" key="4">
    <source>
        <dbReference type="ARBA" id="ARBA00022807"/>
    </source>
</evidence>
<accession>A0ABV1I0I6</accession>
<dbReference type="RefSeq" id="WP_118438284.1">
    <property type="nucleotide sequence ID" value="NZ_JBBMFC010000011.1"/>
</dbReference>
<dbReference type="InterPro" id="IPR036764">
    <property type="entry name" value="Peptidase_Prp_sf"/>
</dbReference>
<comment type="caution">
    <text evidence="7">The sequence shown here is derived from an EMBL/GenBank/DDBJ whole genome shotgun (WGS) entry which is preliminary data.</text>
</comment>
<evidence type="ECO:0000256" key="6">
    <source>
        <dbReference type="ARBA" id="ARBA00044538"/>
    </source>
</evidence>
<organism evidence="7 8">
    <name type="scientific">Hominiventricola aquisgranensis</name>
    <dbReference type="NCBI Taxonomy" id="3133164"/>
    <lineage>
        <taxon>Bacteria</taxon>
        <taxon>Bacillati</taxon>
        <taxon>Bacillota</taxon>
        <taxon>Clostridia</taxon>
        <taxon>Lachnospirales</taxon>
        <taxon>Lachnospiraceae</taxon>
        <taxon>Hominiventricola</taxon>
    </lineage>
</organism>
<keyword evidence="8" id="KW-1185">Reference proteome</keyword>
<dbReference type="GO" id="GO:0006508">
    <property type="term" value="P:proteolysis"/>
    <property type="evidence" value="ECO:0007669"/>
    <property type="project" value="UniProtKB-KW"/>
</dbReference>
<keyword evidence="4" id="KW-0788">Thiol protease</keyword>
<comment type="similarity">
    <text evidence="5">Belongs to the Prp family.</text>
</comment>
<name>A0ABV1I0I6_9FIRM</name>
<dbReference type="Pfam" id="PF04327">
    <property type="entry name" value="Peptidase_Prp"/>
    <property type="match status" value="1"/>
</dbReference>
<keyword evidence="2 7" id="KW-0645">Protease</keyword>
<gene>
    <name evidence="7" type="ORF">WMO62_07565</name>
</gene>
<keyword evidence="1" id="KW-0690">Ribosome biogenesis</keyword>
<evidence type="ECO:0000256" key="3">
    <source>
        <dbReference type="ARBA" id="ARBA00022801"/>
    </source>
</evidence>
<evidence type="ECO:0000256" key="5">
    <source>
        <dbReference type="ARBA" id="ARBA00044503"/>
    </source>
</evidence>
<protein>
    <recommendedName>
        <fullName evidence="6">Ribosomal processing cysteine protease Prp</fullName>
    </recommendedName>
</protein>
<dbReference type="CDD" id="cd16332">
    <property type="entry name" value="Prp-like"/>
    <property type="match status" value="1"/>
</dbReference>
<dbReference type="Gene3D" id="3.30.70.1490">
    <property type="entry name" value="Cysteine protease Prp"/>
    <property type="match status" value="1"/>
</dbReference>
<dbReference type="Proteomes" id="UP001470288">
    <property type="component" value="Unassembled WGS sequence"/>
</dbReference>
<evidence type="ECO:0000256" key="2">
    <source>
        <dbReference type="ARBA" id="ARBA00022670"/>
    </source>
</evidence>
<reference evidence="7 8" key="1">
    <citation type="submission" date="2024-03" db="EMBL/GenBank/DDBJ databases">
        <title>Human intestinal bacterial collection.</title>
        <authorList>
            <person name="Pauvert C."/>
            <person name="Hitch T.C.A."/>
            <person name="Clavel T."/>
        </authorList>
    </citation>
    <scope>NUCLEOTIDE SEQUENCE [LARGE SCALE GENOMIC DNA]</scope>
    <source>
        <strain evidence="7 8">CLA-AA-H78B</strain>
    </source>
</reference>
<dbReference type="InterPro" id="IPR007422">
    <property type="entry name" value="Peptidase_Prp"/>
</dbReference>
<dbReference type="SUPFAM" id="SSF118010">
    <property type="entry name" value="TM1457-like"/>
    <property type="match status" value="1"/>
</dbReference>
<evidence type="ECO:0000313" key="7">
    <source>
        <dbReference type="EMBL" id="MEQ2578697.1"/>
    </source>
</evidence>
<evidence type="ECO:0000256" key="1">
    <source>
        <dbReference type="ARBA" id="ARBA00022517"/>
    </source>
</evidence>
<sequence length="107" mass="11903">MINVQAKKENGHYKSFHINGHAMYAEAGSDIVCAAVSALVINTINSIEEFTDDPFTCDCRDGMIESWEFTNDLSAATELLMDSLMLGLTNIVEAYGEEYLKVEMVEK</sequence>
<evidence type="ECO:0000313" key="8">
    <source>
        <dbReference type="Proteomes" id="UP001470288"/>
    </source>
</evidence>
<keyword evidence="3" id="KW-0378">Hydrolase</keyword>
<dbReference type="GO" id="GO:0008233">
    <property type="term" value="F:peptidase activity"/>
    <property type="evidence" value="ECO:0007669"/>
    <property type="project" value="UniProtKB-KW"/>
</dbReference>
<proteinExistence type="inferred from homology"/>
<dbReference type="PANTHER" id="PTHR39178">
    <property type="entry name" value="HYPOTHETICAL RIBOSOME-ASSOCIATED PROTEIN"/>
    <property type="match status" value="1"/>
</dbReference>
<dbReference type="PANTHER" id="PTHR39178:SF1">
    <property type="entry name" value="RIBOSOMAL-PROCESSING CYSTEINE PROTEASE PRP"/>
    <property type="match status" value="1"/>
</dbReference>